<reference evidence="1" key="1">
    <citation type="journal article" date="2022" name="Int. J. Mol. Sci.">
        <title>Draft Genome of Tanacetum Coccineum: Genomic Comparison of Closely Related Tanacetum-Family Plants.</title>
        <authorList>
            <person name="Yamashiro T."/>
            <person name="Shiraishi A."/>
            <person name="Nakayama K."/>
            <person name="Satake H."/>
        </authorList>
    </citation>
    <scope>NUCLEOTIDE SEQUENCE</scope>
</reference>
<evidence type="ECO:0000313" key="2">
    <source>
        <dbReference type="Proteomes" id="UP001151760"/>
    </source>
</evidence>
<gene>
    <name evidence="1" type="ORF">Tco_0922981</name>
</gene>
<sequence length="78" mass="8661">MMKAAAGWYETTRLRHPPPCGSNSGSSQLSRTHEWLEKGSGWVATCGAATLLAVEQPMTRHNLVEAVAPCHPSRWWSW</sequence>
<reference evidence="1" key="2">
    <citation type="submission" date="2022-01" db="EMBL/GenBank/DDBJ databases">
        <authorList>
            <person name="Yamashiro T."/>
            <person name="Shiraishi A."/>
            <person name="Satake H."/>
            <person name="Nakayama K."/>
        </authorList>
    </citation>
    <scope>NUCLEOTIDE SEQUENCE</scope>
</reference>
<evidence type="ECO:0000313" key="1">
    <source>
        <dbReference type="EMBL" id="GJT32562.1"/>
    </source>
</evidence>
<proteinExistence type="predicted"/>
<accession>A0ABQ5D108</accession>
<organism evidence="1 2">
    <name type="scientific">Tanacetum coccineum</name>
    <dbReference type="NCBI Taxonomy" id="301880"/>
    <lineage>
        <taxon>Eukaryota</taxon>
        <taxon>Viridiplantae</taxon>
        <taxon>Streptophyta</taxon>
        <taxon>Embryophyta</taxon>
        <taxon>Tracheophyta</taxon>
        <taxon>Spermatophyta</taxon>
        <taxon>Magnoliopsida</taxon>
        <taxon>eudicotyledons</taxon>
        <taxon>Gunneridae</taxon>
        <taxon>Pentapetalae</taxon>
        <taxon>asterids</taxon>
        <taxon>campanulids</taxon>
        <taxon>Asterales</taxon>
        <taxon>Asteraceae</taxon>
        <taxon>Asteroideae</taxon>
        <taxon>Anthemideae</taxon>
        <taxon>Anthemidinae</taxon>
        <taxon>Tanacetum</taxon>
    </lineage>
</organism>
<name>A0ABQ5D108_9ASTR</name>
<comment type="caution">
    <text evidence="1">The sequence shown here is derived from an EMBL/GenBank/DDBJ whole genome shotgun (WGS) entry which is preliminary data.</text>
</comment>
<protein>
    <submittedName>
        <fullName evidence="1">Uncharacterized protein</fullName>
    </submittedName>
</protein>
<keyword evidence="2" id="KW-1185">Reference proteome</keyword>
<dbReference type="EMBL" id="BQNB010014802">
    <property type="protein sequence ID" value="GJT32562.1"/>
    <property type="molecule type" value="Genomic_DNA"/>
</dbReference>
<dbReference type="Proteomes" id="UP001151760">
    <property type="component" value="Unassembled WGS sequence"/>
</dbReference>